<evidence type="ECO:0000313" key="12">
    <source>
        <dbReference type="Proteomes" id="UP000535509"/>
    </source>
</evidence>
<dbReference type="InterPro" id="IPR036249">
    <property type="entry name" value="Thioredoxin-like_sf"/>
</dbReference>
<proteinExistence type="inferred from homology"/>
<dbReference type="OMA" id="IMSIYPE"/>
<dbReference type="GeneID" id="61064005"/>
<dbReference type="AlphaFoldDB" id="A0A5L4LI82"/>
<evidence type="ECO:0000256" key="6">
    <source>
        <dbReference type="ARBA" id="ARBA00034078"/>
    </source>
</evidence>
<evidence type="ECO:0000256" key="7">
    <source>
        <dbReference type="PIRSR" id="PIRSR000216-1"/>
    </source>
</evidence>
<feature type="binding site" evidence="7">
    <location>
        <position position="124"/>
    </location>
    <ligand>
        <name>[2Fe-2S] cluster</name>
        <dbReference type="ChEBI" id="CHEBI:190135"/>
    </ligand>
</feature>
<sequence>MKFEFTHEQLSALNELKKKVDDDRALVLPSLWMVQRAQGFIDAKDVLYLEKTLGIRSMFYAEAIGFYSMFNQKSKGKFELKFCKTITCKLRGSDELIKFTQDILGIKMGETSSDGLFSLGETECLGYCEKAPCMLCNLEQIDSLDENSITNLIEKIRKENASS</sequence>
<gene>
    <name evidence="10" type="ORF">AAH17_07920</name>
    <name evidence="11" type="ORF">AAH24_08265</name>
    <name evidence="8" type="ORF">BVH53_07800</name>
    <name evidence="9" type="ORF">CX802_04985</name>
</gene>
<dbReference type="CDD" id="cd03064">
    <property type="entry name" value="TRX_Fd_NuoE"/>
    <property type="match status" value="1"/>
</dbReference>
<keyword evidence="4 7" id="KW-0408">Iron</keyword>
<feature type="binding site" evidence="7">
    <location>
        <position position="128"/>
    </location>
    <ligand>
        <name>[2Fe-2S] cluster</name>
        <dbReference type="ChEBI" id="CHEBI:190135"/>
    </ligand>
</feature>
<evidence type="ECO:0000313" key="13">
    <source>
        <dbReference type="Proteomes" id="UP000557842"/>
    </source>
</evidence>
<dbReference type="Gene3D" id="3.40.30.10">
    <property type="entry name" value="Glutaredoxin"/>
    <property type="match status" value="1"/>
</dbReference>
<keyword evidence="5 7" id="KW-0411">Iron-sulfur</keyword>
<dbReference type="EMBL" id="AACCXK010000016">
    <property type="protein sequence ID" value="EAK0453572.1"/>
    <property type="molecule type" value="Genomic_DNA"/>
</dbReference>
<protein>
    <submittedName>
        <fullName evidence="11">NAD(P)H-dependent oxidoreductase subunit E</fullName>
    </submittedName>
</protein>
<evidence type="ECO:0000256" key="3">
    <source>
        <dbReference type="ARBA" id="ARBA00022723"/>
    </source>
</evidence>
<feature type="binding site" evidence="7">
    <location>
        <position position="88"/>
    </location>
    <ligand>
        <name>[2Fe-2S] cluster</name>
        <dbReference type="ChEBI" id="CHEBI:190135"/>
    </ligand>
</feature>
<keyword evidence="2 7" id="KW-0001">2Fe-2S</keyword>
<dbReference type="InterPro" id="IPR002023">
    <property type="entry name" value="NuoE-like"/>
</dbReference>
<dbReference type="EMBL" id="AACCXM010000010">
    <property type="protein sequence ID" value="EAK0469344.1"/>
    <property type="molecule type" value="Genomic_DNA"/>
</dbReference>
<dbReference type="PIRSF" id="PIRSF000216">
    <property type="entry name" value="NADH_DH_24kDa"/>
    <property type="match status" value="1"/>
</dbReference>
<feature type="binding site" evidence="7">
    <location>
        <position position="83"/>
    </location>
    <ligand>
        <name>[2Fe-2S] cluster</name>
        <dbReference type="ChEBI" id="CHEBI:190135"/>
    </ligand>
</feature>
<dbReference type="RefSeq" id="WP_002848156.1">
    <property type="nucleotide sequence ID" value="NZ_AABUZP020000061.1"/>
</dbReference>
<comment type="cofactor">
    <cofactor evidence="7">
        <name>[2Fe-2S] cluster</name>
        <dbReference type="ChEBI" id="CHEBI:190135"/>
    </cofactor>
    <text evidence="7">Binds 1 [2Fe-2S] cluster.</text>
</comment>
<evidence type="ECO:0000313" key="10">
    <source>
        <dbReference type="EMBL" id="EAK0453572.1"/>
    </source>
</evidence>
<accession>A0A5L4LI82</accession>
<keyword evidence="3 7" id="KW-0479">Metal-binding</keyword>
<organism evidence="11">
    <name type="scientific">Campylobacter fetus</name>
    <dbReference type="NCBI Taxonomy" id="196"/>
    <lineage>
        <taxon>Bacteria</taxon>
        <taxon>Pseudomonadati</taxon>
        <taxon>Campylobacterota</taxon>
        <taxon>Epsilonproteobacteria</taxon>
        <taxon>Campylobacterales</taxon>
        <taxon>Campylobacteraceae</taxon>
        <taxon>Campylobacter</taxon>
    </lineage>
</organism>
<evidence type="ECO:0000256" key="1">
    <source>
        <dbReference type="ARBA" id="ARBA00010643"/>
    </source>
</evidence>
<comment type="similarity">
    <text evidence="1">Belongs to the complex I 24 kDa subunit family.</text>
</comment>
<evidence type="ECO:0000313" key="8">
    <source>
        <dbReference type="EMBL" id="EAI5408593.1"/>
    </source>
</evidence>
<keyword evidence="12" id="KW-1185">Reference proteome</keyword>
<name>A0A5L4LI82_CAMFE</name>
<dbReference type="PANTHER" id="PTHR10371">
    <property type="entry name" value="NADH DEHYDROGENASE UBIQUINONE FLAVOPROTEIN 2, MITOCHONDRIAL"/>
    <property type="match status" value="1"/>
</dbReference>
<evidence type="ECO:0000313" key="11">
    <source>
        <dbReference type="EMBL" id="EAK0469344.1"/>
    </source>
</evidence>
<dbReference type="Proteomes" id="UP000535509">
    <property type="component" value="Unassembled WGS sequence"/>
</dbReference>
<comment type="caution">
    <text evidence="11">The sequence shown here is derived from an EMBL/GenBank/DDBJ whole genome shotgun (WGS) entry which is preliminary data.</text>
</comment>
<dbReference type="SUPFAM" id="SSF52833">
    <property type="entry name" value="Thioredoxin-like"/>
    <property type="match status" value="1"/>
</dbReference>
<dbReference type="PANTHER" id="PTHR10371:SF3">
    <property type="entry name" value="NADH DEHYDROGENASE [UBIQUINONE] FLAVOPROTEIN 2, MITOCHONDRIAL"/>
    <property type="match status" value="1"/>
</dbReference>
<dbReference type="EMBL" id="AABTCC010000012">
    <property type="protein sequence ID" value="EAI8859195.1"/>
    <property type="molecule type" value="Genomic_DNA"/>
</dbReference>
<reference evidence="11 13" key="1">
    <citation type="submission" date="2018-05" db="EMBL/GenBank/DDBJ databases">
        <authorList>
            <consortium name="PulseNet: The National Subtyping Network for Foodborne Disease Surveillance"/>
            <person name="Tarr C.L."/>
            <person name="Trees E."/>
            <person name="Katz L.S."/>
            <person name="Carleton-Romer H.A."/>
            <person name="Stroika S."/>
            <person name="Kucerova Z."/>
            <person name="Roache K.F."/>
            <person name="Sabol A.L."/>
            <person name="Besser J."/>
            <person name="Gerner-Smidt P."/>
        </authorList>
    </citation>
    <scope>NUCLEOTIDE SEQUENCE</scope>
    <source>
        <strain evidence="10">2014D-0197</strain>
        <strain evidence="8 13">2016D-0221</strain>
        <strain evidence="11">D4313</strain>
        <strain evidence="9 12">PNUSAC001503</strain>
    </source>
</reference>
<dbReference type="Pfam" id="PF01257">
    <property type="entry name" value="2Fe-2S_thioredx"/>
    <property type="match status" value="1"/>
</dbReference>
<dbReference type="EMBL" id="AABQDW010000016">
    <property type="protein sequence ID" value="EAI5408593.1"/>
    <property type="molecule type" value="Genomic_DNA"/>
</dbReference>
<dbReference type="PROSITE" id="PS01099">
    <property type="entry name" value="COMPLEX1_24K"/>
    <property type="match status" value="1"/>
</dbReference>
<evidence type="ECO:0000256" key="2">
    <source>
        <dbReference type="ARBA" id="ARBA00022714"/>
    </source>
</evidence>
<evidence type="ECO:0000256" key="4">
    <source>
        <dbReference type="ARBA" id="ARBA00023004"/>
    </source>
</evidence>
<dbReference type="GO" id="GO:0003954">
    <property type="term" value="F:NADH dehydrogenase activity"/>
    <property type="evidence" value="ECO:0007669"/>
    <property type="project" value="TreeGrafter"/>
</dbReference>
<dbReference type="GO" id="GO:0051537">
    <property type="term" value="F:2 iron, 2 sulfur cluster binding"/>
    <property type="evidence" value="ECO:0007669"/>
    <property type="project" value="UniProtKB-KW"/>
</dbReference>
<dbReference type="GO" id="GO:0046872">
    <property type="term" value="F:metal ion binding"/>
    <property type="evidence" value="ECO:0007669"/>
    <property type="project" value="UniProtKB-KW"/>
</dbReference>
<evidence type="ECO:0000313" key="9">
    <source>
        <dbReference type="EMBL" id="EAI8859195.1"/>
    </source>
</evidence>
<evidence type="ECO:0000256" key="5">
    <source>
        <dbReference type="ARBA" id="ARBA00023014"/>
    </source>
</evidence>
<dbReference type="Proteomes" id="UP000557842">
    <property type="component" value="Unassembled WGS sequence"/>
</dbReference>
<comment type="cofactor">
    <cofactor evidence="6">
        <name>[2Fe-2S] cluster</name>
        <dbReference type="ChEBI" id="CHEBI:190135"/>
    </cofactor>
</comment>
<dbReference type="Gene3D" id="1.10.10.1590">
    <property type="entry name" value="NADH-quinone oxidoreductase subunit E"/>
    <property type="match status" value="1"/>
</dbReference>
<dbReference type="InterPro" id="IPR041921">
    <property type="entry name" value="NuoE_N"/>
</dbReference>
<dbReference type="InterPro" id="IPR042128">
    <property type="entry name" value="NuoE_dom"/>
</dbReference>